<feature type="region of interest" description="Disordered" evidence="3">
    <location>
        <begin position="1249"/>
        <end position="1449"/>
    </location>
</feature>
<evidence type="ECO:0000256" key="3">
    <source>
        <dbReference type="SAM" id="MobiDB-lite"/>
    </source>
</evidence>
<dbReference type="SUPFAM" id="SSF50978">
    <property type="entry name" value="WD40 repeat-like"/>
    <property type="match status" value="1"/>
</dbReference>
<dbReference type="GO" id="GO:0005634">
    <property type="term" value="C:nucleus"/>
    <property type="evidence" value="ECO:0007669"/>
    <property type="project" value="UniProtKB-SubCell"/>
</dbReference>
<feature type="compositionally biased region" description="Low complexity" evidence="3">
    <location>
        <begin position="1698"/>
        <end position="1709"/>
    </location>
</feature>
<feature type="domain" description="ELYS-like" evidence="4">
    <location>
        <begin position="759"/>
        <end position="988"/>
    </location>
</feature>
<evidence type="ECO:0000313" key="7">
    <source>
        <dbReference type="Proteomes" id="UP000887568"/>
    </source>
</evidence>
<sequence length="1949" mass="215412">MALQMNAHWTSNVQPLGTPTLAALQDIVSTGRSCMFGGCASGGQWSWLARHSVLEVVDNVTGNRRSAFQFGRAVGANGVQITCVKEYRCKGATNLIVGLKTGSNDGMLCIFDPHTSKVVLAVDIPQGVTAVEPVTSVGGLDTPSFALGEHLRLFFGIIAVGTEGGHTYLVDLRLDDSESCDEVTARGSKVISPRSTDIGTIREKAARKGEHLCLHLDEDSHSFRSFSFRKPDHSVLKSFYPSEVSVTSLSYLKQTGTLAIGFSFGCFQLWELSVPVLEYSSTLSKQSSPVTHFAYQEPEDDPENFSYLWVGRGPQAIDVDQEVPTNLHLFQLMYAKKEVHENYGHLYRELISCEARFLHDLTLDPFNVPNRTSEGSRIISCFPLVKEIAPGAVKHEDSMCGEDEGERLDLGLAAFVWEARSDPADGQESSSCFLALFDLNRWYHAQMPRAIRTLPGKQGCSFFAFYSLESIIQAASPDFLTDLHINPSSIVPYVSSHIPAPEQHFQPSALSFNVTCLMEAGLVNAKFLGQQKQVLADLCQQGPPALREPKLFFNRCWLAGLLPKRSAADQGPANATAQGQREALLTVAVEHNMLGFVIQCINSWTHGDFPSGCNLRTILDWAWGLVTSIKQSIDNICIPLYNGEGTHVDDRTRRLLDQNAVRLGHMITIIQSLLDQSATTTEQGLKDLETKCNVVMLIHQHLKAVIWFVRSGLLPECHDESDLLEGQFYYPAASLRKIYARRRLQLQKLCLHNSDSDILMIDGLVSEIGSQLTTLWDRKEEGGTGLYPPPSFHALLDMYLVDTVPVVTKHCIVGYFLMDILHVSPLPTAQKEELGRRIDKFCQSFSLPLGVTKLLHGFSLLDRKEFEDAIDMLLDPTTTLELAPWQHRHIIKAFLYQNESKKALQYVRTARPPLTTRDDVKLYLTVLLANGLTSEAFHFQRRYRDEANTEELLAHLILGSQQTKTVDQLLKLPFDDEEEAILERYLQDSTEPNSQELLIMHFLQRARYVEAIRLNEKLKQQGLMADPDPAARERATARNAIVESYARLLPPVQRRLAFSPETSVRRSTLIRREISRPKPLSAVVNPAKTAKVLSNAMLINAVLDRIAEARAQVRQDETPTKMSVTEELEDDLPTMEPFVGTPITPRTKSTFGDLSSVIYPEVVGREVSPWKRQPSPTKTRPFLQTLSADPSLRFTDKFASVSKAPRDYTSASALSLLQTPPVMRRTPSKLRSDGTPATRSIPSILKVRSTSQRIPTEAREEKSKKKTLRTKFEVALPTPPSLTKSSFSKPLGDQSEKPLGLPKRISFAEDTKARTPSPVMVKFKPSPEEEEAMFDTTPPLESPSIYPDLEVELSPFLGQASPPLGEASPPMGQASPPLGEPSPPHEQSPYGTESNASSDQSTPPVLPRPLTQETPEQATTPGGFDVSLDASPSVRTSPPTEKFEITSGMGMLVDDEITFNFGPHQNIGGETDMEALATTDEESPEKLQYQMPWDAEVVDEDSEKDEPPVEQEELDEVEEEEEELRPLSESDLIPSPRPPLRRMAPDTATPRSSILKGTPTTSRITPSQLLLRQPSPSPPPAQEEEDFVTPQQTPEKPETEMEFPSATPPSAVEDATDSPSKRSEEAVEDFEEKLGAESVEIQTSPMDLLPSTDHQEMSVQTTPGLALRQGGARPARVPFEASLVSSLLQQEPMTPPTSGEEMGGESSSEQVASQDEGQTDADTQPSEDTDVAMETSEMEEAQVKEEQVKQKQGRKSTQSTPALSFIFSPPHTRSRTGTRRHARKVIDEVTTPLARPTTHTALMPSVGPTPSLDLIPASIGGGTQSMGATPSSVTGTARRGRRSHTPKVDIQEAAGSTRGKRRSVTPVVKSEQNSDLHGPVTRSRRSQVTPRQSPTDSPVALLSPLEEGMDTTQTTSQTRSKRVVRIAPHSMTLRTPRERKTQSRNVKLW</sequence>
<keyword evidence="7" id="KW-1185">Reference proteome</keyword>
<dbReference type="Pfam" id="PF16687">
    <property type="entry name" value="ELYS-bb"/>
    <property type="match status" value="2"/>
</dbReference>
<feature type="domain" description="ELYS beta-propeller" evidence="5">
    <location>
        <begin position="223"/>
        <end position="523"/>
    </location>
</feature>
<feature type="region of interest" description="Disordered" evidence="3">
    <location>
        <begin position="1477"/>
        <end position="1949"/>
    </location>
</feature>
<keyword evidence="2" id="KW-0539">Nucleus</keyword>
<evidence type="ECO:0000259" key="4">
    <source>
        <dbReference type="Pfam" id="PF13934"/>
    </source>
</evidence>
<feature type="compositionally biased region" description="Polar residues" evidence="3">
    <location>
        <begin position="1389"/>
        <end position="1403"/>
    </location>
</feature>
<dbReference type="EnsemblMetazoa" id="XM_038220722.1">
    <property type="protein sequence ID" value="XP_038076650.1"/>
    <property type="gene ID" value="LOC119744662"/>
</dbReference>
<reference evidence="6" key="1">
    <citation type="submission" date="2022-11" db="UniProtKB">
        <authorList>
            <consortium name="EnsemblMetazoa"/>
        </authorList>
    </citation>
    <scope>IDENTIFICATION</scope>
</reference>
<evidence type="ECO:0000256" key="2">
    <source>
        <dbReference type="ARBA" id="ARBA00023242"/>
    </source>
</evidence>
<evidence type="ECO:0000259" key="5">
    <source>
        <dbReference type="Pfam" id="PF16687"/>
    </source>
</evidence>
<organism evidence="6 7">
    <name type="scientific">Patiria miniata</name>
    <name type="common">Bat star</name>
    <name type="synonym">Asterina miniata</name>
    <dbReference type="NCBI Taxonomy" id="46514"/>
    <lineage>
        <taxon>Eukaryota</taxon>
        <taxon>Metazoa</taxon>
        <taxon>Echinodermata</taxon>
        <taxon>Eleutherozoa</taxon>
        <taxon>Asterozoa</taxon>
        <taxon>Asteroidea</taxon>
        <taxon>Valvatacea</taxon>
        <taxon>Valvatida</taxon>
        <taxon>Asterinidae</taxon>
        <taxon>Patiria</taxon>
    </lineage>
</organism>
<dbReference type="EnsemblMetazoa" id="XM_038220723.1">
    <property type="protein sequence ID" value="XP_038076651.1"/>
    <property type="gene ID" value="LOC119744662"/>
</dbReference>
<dbReference type="PANTHER" id="PTHR21583">
    <property type="entry name" value="ELYS PROTEIN"/>
    <property type="match status" value="1"/>
</dbReference>
<protein>
    <submittedName>
        <fullName evidence="6">Uncharacterized protein</fullName>
    </submittedName>
</protein>
<feature type="compositionally biased region" description="Polar residues" evidence="3">
    <location>
        <begin position="1411"/>
        <end position="1420"/>
    </location>
</feature>
<dbReference type="OrthoDB" id="20729at2759"/>
<dbReference type="CTD" id="25909"/>
<dbReference type="OMA" id="KWNHDCL"/>
<evidence type="ECO:0000313" key="6">
    <source>
        <dbReference type="EnsemblMetazoa" id="XP_038076650.1"/>
    </source>
</evidence>
<dbReference type="Pfam" id="PF13934">
    <property type="entry name" value="ELYS"/>
    <property type="match status" value="1"/>
</dbReference>
<dbReference type="InterPro" id="IPR036322">
    <property type="entry name" value="WD40_repeat_dom_sf"/>
</dbReference>
<feature type="domain" description="ELYS beta-propeller" evidence="5">
    <location>
        <begin position="7"/>
        <end position="219"/>
    </location>
</feature>
<dbReference type="InterPro" id="IPR032040">
    <property type="entry name" value="ELYS-bb"/>
</dbReference>
<dbReference type="PANTHER" id="PTHR21583:SF8">
    <property type="entry name" value="PROTEIN ELYS"/>
    <property type="match status" value="1"/>
</dbReference>
<feature type="compositionally biased region" description="Acidic residues" evidence="3">
    <location>
        <begin position="1496"/>
        <end position="1523"/>
    </location>
</feature>
<feature type="compositionally biased region" description="Acidic residues" evidence="3">
    <location>
        <begin position="1725"/>
        <end position="1740"/>
    </location>
</feature>
<dbReference type="RefSeq" id="XP_038076651.1">
    <property type="nucleotide sequence ID" value="XM_038220723.1"/>
</dbReference>
<proteinExistence type="predicted"/>
<comment type="subcellular location">
    <subcellularLocation>
        <location evidence="1">Nucleus</location>
    </subcellularLocation>
</comment>
<dbReference type="Proteomes" id="UP000887568">
    <property type="component" value="Unplaced"/>
</dbReference>
<feature type="compositionally biased region" description="Polar residues" evidence="3">
    <location>
        <begin position="1683"/>
        <end position="1692"/>
    </location>
</feature>
<name>A0A914BL48_PATMI</name>
<feature type="compositionally biased region" description="Polar residues" evidence="3">
    <location>
        <begin position="1825"/>
        <end position="1835"/>
    </location>
</feature>
<dbReference type="RefSeq" id="XP_038076650.1">
    <property type="nucleotide sequence ID" value="XM_038220722.1"/>
</dbReference>
<dbReference type="GeneID" id="119744662"/>
<feature type="compositionally biased region" description="Polar residues" evidence="3">
    <location>
        <begin position="1886"/>
        <end position="1896"/>
    </location>
</feature>
<feature type="compositionally biased region" description="Basic residues" evidence="3">
    <location>
        <begin position="1772"/>
        <end position="1783"/>
    </location>
</feature>
<evidence type="ECO:0000256" key="1">
    <source>
        <dbReference type="ARBA" id="ARBA00004123"/>
    </source>
</evidence>
<accession>A0A914BL48</accession>
<dbReference type="Gene3D" id="2.130.10.10">
    <property type="entry name" value="YVTN repeat-like/Quinoprotein amine dehydrogenase"/>
    <property type="match status" value="1"/>
</dbReference>
<dbReference type="InterPro" id="IPR025151">
    <property type="entry name" value="ELYS_dom"/>
</dbReference>
<dbReference type="InterPro" id="IPR052620">
    <property type="entry name" value="ELYS/MEL-28_NucAsmblyFactor"/>
</dbReference>
<feature type="compositionally biased region" description="Polar residues" evidence="3">
    <location>
        <begin position="1710"/>
        <end position="1724"/>
    </location>
</feature>
<dbReference type="InterPro" id="IPR015943">
    <property type="entry name" value="WD40/YVTN_repeat-like_dom_sf"/>
</dbReference>